<protein>
    <submittedName>
        <fullName evidence="6">Glucose dehydrogenase, PQQ-dependent</fullName>
    </submittedName>
</protein>
<dbReference type="Gene3D" id="1.10.760.10">
    <property type="entry name" value="Cytochrome c-like domain"/>
    <property type="match status" value="1"/>
</dbReference>
<evidence type="ECO:0000256" key="4">
    <source>
        <dbReference type="PROSITE-ProRule" id="PRU00433"/>
    </source>
</evidence>
<dbReference type="InterPro" id="IPR013427">
    <property type="entry name" value="Haem-bd_dom_put"/>
</dbReference>
<keyword evidence="7" id="KW-1185">Reference proteome</keyword>
<organism evidence="6 7">
    <name type="scientific">Fimbriiglobus ruber</name>
    <dbReference type="NCBI Taxonomy" id="1908690"/>
    <lineage>
        <taxon>Bacteria</taxon>
        <taxon>Pseudomonadati</taxon>
        <taxon>Planctomycetota</taxon>
        <taxon>Planctomycetia</taxon>
        <taxon>Gemmatales</taxon>
        <taxon>Gemmataceae</taxon>
        <taxon>Fimbriiglobus</taxon>
    </lineage>
</organism>
<evidence type="ECO:0000256" key="1">
    <source>
        <dbReference type="ARBA" id="ARBA00022617"/>
    </source>
</evidence>
<name>A0A225DYS7_9BACT</name>
<dbReference type="Gene3D" id="3.20.20.150">
    <property type="entry name" value="Divalent-metal-dependent TIM barrel enzymes"/>
    <property type="match status" value="1"/>
</dbReference>
<feature type="domain" description="Cytochrome c" evidence="5">
    <location>
        <begin position="1349"/>
        <end position="1483"/>
    </location>
</feature>
<dbReference type="InterPro" id="IPR011989">
    <property type="entry name" value="ARM-like"/>
</dbReference>
<dbReference type="SUPFAM" id="SSF63829">
    <property type="entry name" value="Calcium-dependent phosphotriesterase"/>
    <property type="match status" value="1"/>
</dbReference>
<dbReference type="SUPFAM" id="SSF46626">
    <property type="entry name" value="Cytochrome c"/>
    <property type="match status" value="1"/>
</dbReference>
<dbReference type="Proteomes" id="UP000214646">
    <property type="component" value="Unassembled WGS sequence"/>
</dbReference>
<dbReference type="Gene3D" id="2.60.120.200">
    <property type="match status" value="1"/>
</dbReference>
<dbReference type="GO" id="GO:0046872">
    <property type="term" value="F:metal ion binding"/>
    <property type="evidence" value="ECO:0007669"/>
    <property type="project" value="UniProtKB-KW"/>
</dbReference>
<dbReference type="InterPro" id="IPR036237">
    <property type="entry name" value="Xyl_isomerase-like_sf"/>
</dbReference>
<sequence length="1487" mass="159958">MHPTRTLPRGLFLAVIGLLFAIALPRAVRAADPPTPAPFARDNLVAWCIVPFDAKKRSPEDRVAMLARLGFKKYAYDWRAEHLPTFDRELVALQKHGIELTAVWFPASLDKDAQVLLDGLKKHGIKAQLWVSMNGGSIAASPEEQKKRVAAHAAAIRPIAEAAAKIGCTVALYNHGGWFGEPENQLAILDAVNLANVGIVYNLHHGHDHLDRFPALLAKMKPRLLALNLNGMAADGERKGKKILPLGQGEFDLLLLKAIRASGWTGPVGILGHTNDDAEERLKDNLDGLAWLLPQLDGKPAGPKPAPRTMAAAPAKPTSGWLAEGKVEYRNPPITVECKVRPFSKTGYNILVACDTKASAAHWELFTMPGSGHLTAYLPGSTPDHVNTTTDIVDGNWHTVAMQYEASRVRLFVDGKSVADQAITRGRGAAVPGKIAFGRLVEGGIGYDGALNWVRLSKGVVAPTGKDPVAGEPVIGLWTFTPPDKVADDLSPLKNTAKAEAGPLYPSPPAGAPLHADSPLKVELIHRSVDDAYMAVKADGTGRLFVGGREAVFVFEPDGRGGFHPRKELLKFPQDSIIIGLEYRGDDLYVLTVNALYLVPNGRTAREGLKPRRLLWGLPQDLHVSFHCLAWGPQGDLYLDHGDPLLNYGDWSRPDHWGHWTLYCQPEGTKVSYTGAGAVLRVRPDGTDVRVVAGGLRGPVGLTFDRNYELFTNDNDHESMADRYAPARLLHVTPQADFGWPRGWMASKSPHQSDLLEPVNSTMGRGVPCDMAYYDEPLIPALRGNLILCRWDRAAVTRFPLRARGATYAAEEIPFLTGEPGTRPTGITADRTGRIFVTSHYLGGNVVTPHCVSDLIMVTRDGVPIPMADETAAKTEDLWTTLSAPSGEVRRRAHTELLRRGGAALAEAGRRLANAAENDPAMIHLPWLLAASEGPEATTPLARVAREHARPEVRLQAVRALAELPASGIARELFVAALADTSDPIKLVALAWFFAAPEAPPVDAVARFAASHDPYLRQTAAILLARRATPTEIAKLSASGDAPTRLVAVLAAGIRLTVPPANAPAPKSVPLHYPAGNAFFHRALRFADAAEPVDLAALGPIGSYTIAQKWKATPADADETVLFELLSRALNDTSAPVKAQAAYYLGLLRDPRTEPGVDRVTRELNGGGLDALAPIFVGAAWLVGPFPDGALGAATEHPLQRGPIDLAAMYPAGSGTVAWRKIEAVDGAYQWPVSTAASTFVYFRVQSRSRQPALLTATTKGVRVWHNGRPVEIPTTGGILLDLQPGSNDVLVRASEGPLVLAVRAKERVTPQAPEKADGTLLADRLKSGGAAIGREFLDVDWIKEAKTGDAERGRKLFGSLGCAKCHAITPDQAGGGAPSLADAGRRFTATYLVESILTPDKQVAQEFRASKVVTVDGQVLTGLVVRESPTEVELLLPDTSRRIIKTADVEERKASPSSPMPAGLVRTPAELRDLLTYLSSDRPAPP</sequence>
<dbReference type="GO" id="GO:0009055">
    <property type="term" value="F:electron transfer activity"/>
    <property type="evidence" value="ECO:0007669"/>
    <property type="project" value="InterPro"/>
</dbReference>
<dbReference type="InterPro" id="IPR036909">
    <property type="entry name" value="Cyt_c-like_dom_sf"/>
</dbReference>
<dbReference type="InterPro" id="IPR013320">
    <property type="entry name" value="ConA-like_dom_sf"/>
</dbReference>
<dbReference type="GO" id="GO:0020037">
    <property type="term" value="F:heme binding"/>
    <property type="evidence" value="ECO:0007669"/>
    <property type="project" value="InterPro"/>
</dbReference>
<dbReference type="Gene3D" id="1.25.10.10">
    <property type="entry name" value="Leucine-rich Repeat Variant"/>
    <property type="match status" value="1"/>
</dbReference>
<dbReference type="InterPro" id="IPR013022">
    <property type="entry name" value="Xyl_isomerase-like_TIM-brl"/>
</dbReference>
<dbReference type="SUPFAM" id="SSF51658">
    <property type="entry name" value="Xylose isomerase-like"/>
    <property type="match status" value="1"/>
</dbReference>
<dbReference type="RefSeq" id="WP_193619360.1">
    <property type="nucleotide sequence ID" value="NZ_NIDE01000001.1"/>
</dbReference>
<dbReference type="Gene3D" id="2.120.10.30">
    <property type="entry name" value="TolB, C-terminal domain"/>
    <property type="match status" value="1"/>
</dbReference>
<keyword evidence="1 4" id="KW-0349">Heme</keyword>
<dbReference type="SUPFAM" id="SSF49899">
    <property type="entry name" value="Concanavalin A-like lectins/glucanases"/>
    <property type="match status" value="1"/>
</dbReference>
<dbReference type="InterPro" id="IPR011042">
    <property type="entry name" value="6-blade_b-propeller_TolB-like"/>
</dbReference>
<dbReference type="PROSITE" id="PS51007">
    <property type="entry name" value="CYTC"/>
    <property type="match status" value="1"/>
</dbReference>
<dbReference type="NCBIfam" id="TIGR02603">
    <property type="entry name" value="CxxCH_TIGR02603"/>
    <property type="match status" value="1"/>
</dbReference>
<keyword evidence="3 4" id="KW-0408">Iron</keyword>
<dbReference type="InterPro" id="IPR009056">
    <property type="entry name" value="Cyt_c-like_dom"/>
</dbReference>
<keyword evidence="2 4" id="KW-0479">Metal-binding</keyword>
<dbReference type="Pfam" id="PF01261">
    <property type="entry name" value="AP_endonuc_2"/>
    <property type="match status" value="1"/>
</dbReference>
<evidence type="ECO:0000259" key="5">
    <source>
        <dbReference type="PROSITE" id="PS51007"/>
    </source>
</evidence>
<dbReference type="SUPFAM" id="SSF48371">
    <property type="entry name" value="ARM repeat"/>
    <property type="match status" value="1"/>
</dbReference>
<gene>
    <name evidence="6" type="ORF">FRUB_00200</name>
</gene>
<evidence type="ECO:0000256" key="3">
    <source>
        <dbReference type="ARBA" id="ARBA00023004"/>
    </source>
</evidence>
<evidence type="ECO:0000256" key="2">
    <source>
        <dbReference type="ARBA" id="ARBA00022723"/>
    </source>
</evidence>
<dbReference type="EMBL" id="NIDE01000001">
    <property type="protein sequence ID" value="OWK46501.1"/>
    <property type="molecule type" value="Genomic_DNA"/>
</dbReference>
<dbReference type="Pfam" id="PF13385">
    <property type="entry name" value="Laminin_G_3"/>
    <property type="match status" value="1"/>
</dbReference>
<dbReference type="PANTHER" id="PTHR33546:SF1">
    <property type="entry name" value="LARGE, MULTIFUNCTIONAL SECRETED PROTEIN"/>
    <property type="match status" value="1"/>
</dbReference>
<dbReference type="PANTHER" id="PTHR33546">
    <property type="entry name" value="LARGE, MULTIFUNCTIONAL SECRETED PROTEIN-RELATED"/>
    <property type="match status" value="1"/>
</dbReference>
<comment type="caution">
    <text evidence="6">The sequence shown here is derived from an EMBL/GenBank/DDBJ whole genome shotgun (WGS) entry which is preliminary data.</text>
</comment>
<evidence type="ECO:0000313" key="7">
    <source>
        <dbReference type="Proteomes" id="UP000214646"/>
    </source>
</evidence>
<evidence type="ECO:0000313" key="6">
    <source>
        <dbReference type="EMBL" id="OWK46501.1"/>
    </source>
</evidence>
<proteinExistence type="predicted"/>
<reference evidence="7" key="1">
    <citation type="submission" date="2017-06" db="EMBL/GenBank/DDBJ databases">
        <title>Genome analysis of Fimbriiglobus ruber SP5, the first member of the order Planctomycetales with confirmed chitinolytic capability.</title>
        <authorList>
            <person name="Ravin N.V."/>
            <person name="Rakitin A.L."/>
            <person name="Ivanova A.A."/>
            <person name="Beletsky A.V."/>
            <person name="Kulichevskaya I.S."/>
            <person name="Mardanov A.V."/>
            <person name="Dedysh S.N."/>
        </authorList>
    </citation>
    <scope>NUCLEOTIDE SEQUENCE [LARGE SCALE GENOMIC DNA]</scope>
    <source>
        <strain evidence="7">SP5</strain>
    </source>
</reference>
<accession>A0A225DYS7</accession>
<dbReference type="InterPro" id="IPR016024">
    <property type="entry name" value="ARM-type_fold"/>
</dbReference>